<dbReference type="EMBL" id="BAABIQ010000008">
    <property type="protein sequence ID" value="GAA4788361.1"/>
    <property type="molecule type" value="Genomic_DNA"/>
</dbReference>
<gene>
    <name evidence="1" type="ORF">GCM10023231_15710</name>
</gene>
<protein>
    <submittedName>
        <fullName evidence="1">Uncharacterized protein</fullName>
    </submittedName>
</protein>
<reference evidence="2" key="1">
    <citation type="journal article" date="2019" name="Int. J. Syst. Evol. Microbiol.">
        <title>The Global Catalogue of Microorganisms (GCM) 10K type strain sequencing project: providing services to taxonomists for standard genome sequencing and annotation.</title>
        <authorList>
            <consortium name="The Broad Institute Genomics Platform"/>
            <consortium name="The Broad Institute Genome Sequencing Center for Infectious Disease"/>
            <person name="Wu L."/>
            <person name="Ma J."/>
        </authorList>
    </citation>
    <scope>NUCLEOTIDE SEQUENCE [LARGE SCALE GENOMIC DNA]</scope>
    <source>
        <strain evidence="2">JCM 18200</strain>
    </source>
</reference>
<proteinExistence type="predicted"/>
<accession>A0ABP9B1M0</accession>
<evidence type="ECO:0000313" key="2">
    <source>
        <dbReference type="Proteomes" id="UP001501411"/>
    </source>
</evidence>
<evidence type="ECO:0000313" key="1">
    <source>
        <dbReference type="EMBL" id="GAA4788361.1"/>
    </source>
</evidence>
<keyword evidence="2" id="KW-1185">Reference proteome</keyword>
<dbReference type="RefSeq" id="WP_345231202.1">
    <property type="nucleotide sequence ID" value="NZ_BAABIQ010000008.1"/>
</dbReference>
<organism evidence="1 2">
    <name type="scientific">Olivibacter ginsenosidimutans</name>
    <dbReference type="NCBI Taxonomy" id="1176537"/>
    <lineage>
        <taxon>Bacteria</taxon>
        <taxon>Pseudomonadati</taxon>
        <taxon>Bacteroidota</taxon>
        <taxon>Sphingobacteriia</taxon>
        <taxon>Sphingobacteriales</taxon>
        <taxon>Sphingobacteriaceae</taxon>
        <taxon>Olivibacter</taxon>
    </lineage>
</organism>
<name>A0ABP9B1M0_9SPHI</name>
<sequence length="70" mass="8485">MQRFWMKVRGDFYNVHMITKQGMQLCMVDIMNEQVTFKFRESEACHFQAKRVDQGLLKEFAFKIENFLQS</sequence>
<dbReference type="Proteomes" id="UP001501411">
    <property type="component" value="Unassembled WGS sequence"/>
</dbReference>
<comment type="caution">
    <text evidence="1">The sequence shown here is derived from an EMBL/GenBank/DDBJ whole genome shotgun (WGS) entry which is preliminary data.</text>
</comment>